<reference evidence="2 3" key="1">
    <citation type="journal article" date="2017" name="Genome Announc.">
        <title>Genome sequence of the saprophytic ascomycete Epicoccum nigrum ICMP 19927 strain isolated from New Zealand.</title>
        <authorList>
            <person name="Fokin M."/>
            <person name="Fleetwood D."/>
            <person name="Weir B.S."/>
            <person name="Villas-Boas S.G."/>
        </authorList>
    </citation>
    <scope>NUCLEOTIDE SEQUENCE [LARGE SCALE GENOMIC DNA]</scope>
    <source>
        <strain evidence="2 3">ICMP 19927</strain>
    </source>
</reference>
<protein>
    <submittedName>
        <fullName evidence="2">Uncharacterized protein</fullName>
    </submittedName>
</protein>
<dbReference type="Proteomes" id="UP000193240">
    <property type="component" value="Unassembled WGS sequence"/>
</dbReference>
<dbReference type="InParanoid" id="A0A1Y2MAX2"/>
<accession>A0A1Y2MAX2</accession>
<proteinExistence type="predicted"/>
<name>A0A1Y2MAX2_EPING</name>
<dbReference type="AlphaFoldDB" id="A0A1Y2MAX2"/>
<evidence type="ECO:0000256" key="1">
    <source>
        <dbReference type="SAM" id="MobiDB-lite"/>
    </source>
</evidence>
<feature type="compositionally biased region" description="Pro residues" evidence="1">
    <location>
        <begin position="1"/>
        <end position="11"/>
    </location>
</feature>
<evidence type="ECO:0000313" key="2">
    <source>
        <dbReference type="EMBL" id="OSS52949.1"/>
    </source>
</evidence>
<dbReference type="EMBL" id="KZ107839">
    <property type="protein sequence ID" value="OSS52949.1"/>
    <property type="molecule type" value="Genomic_DNA"/>
</dbReference>
<keyword evidence="3" id="KW-1185">Reference proteome</keyword>
<dbReference type="OMA" id="AVTRTWY"/>
<evidence type="ECO:0000313" key="3">
    <source>
        <dbReference type="Proteomes" id="UP000193240"/>
    </source>
</evidence>
<feature type="region of interest" description="Disordered" evidence="1">
    <location>
        <begin position="1"/>
        <end position="23"/>
    </location>
</feature>
<sequence length="434" mass="49088">MPLVKPAPPSVPTSTGNSLQEPRLPTFAQCPRSTFTQDHDDWYHITSPQAFPDVDICSTCYNTTFRDTPYARCLSKAGPEPKGLSTRCDLSDRWNRTATLWLFSQNKPDLDLLGRVALMAPDEDGACPNLNLDDPIVQKGGKPAVTRTWYCIYDTATASHVEDLTVCSACVGRINTIFPSLNGIFRPILAGKKVQATCDFVTAQNDNDGRRGEHYLDQLIKAEQETLKTGRIDTRQLVAYFKKWAPIPVCIKGDPVPQGVPYYTFPTSMPTYAACQECYTTHILPLLSSAKPPIILQEMKPHTSPQGFICDLYSPRLQTWFHEALKSYNMPAYKQKLTEREAKAQEVTLRLGQLQLRHEQLSSQARLYSMQMQAAQTAERVRAMQWNSSAYHAPPLDFSRSTAAMNQSHQALLQAEMVEQDYKMVQKEWRELWE</sequence>
<gene>
    <name evidence="2" type="ORF">B5807_01901</name>
</gene>
<organism evidence="2 3">
    <name type="scientific">Epicoccum nigrum</name>
    <name type="common">Soil fungus</name>
    <name type="synonym">Epicoccum purpurascens</name>
    <dbReference type="NCBI Taxonomy" id="105696"/>
    <lineage>
        <taxon>Eukaryota</taxon>
        <taxon>Fungi</taxon>
        <taxon>Dikarya</taxon>
        <taxon>Ascomycota</taxon>
        <taxon>Pezizomycotina</taxon>
        <taxon>Dothideomycetes</taxon>
        <taxon>Pleosporomycetidae</taxon>
        <taxon>Pleosporales</taxon>
        <taxon>Pleosporineae</taxon>
        <taxon>Didymellaceae</taxon>
        <taxon>Epicoccum</taxon>
    </lineage>
</organism>